<gene>
    <name evidence="1" type="ORF">FisN_1Hh607</name>
</gene>
<name>A0A1Z5KR76_FISSO</name>
<evidence type="ECO:0000313" key="2">
    <source>
        <dbReference type="Proteomes" id="UP000198406"/>
    </source>
</evidence>
<organism evidence="1 2">
    <name type="scientific">Fistulifera solaris</name>
    <name type="common">Oleaginous diatom</name>
    <dbReference type="NCBI Taxonomy" id="1519565"/>
    <lineage>
        <taxon>Eukaryota</taxon>
        <taxon>Sar</taxon>
        <taxon>Stramenopiles</taxon>
        <taxon>Ochrophyta</taxon>
        <taxon>Bacillariophyta</taxon>
        <taxon>Bacillariophyceae</taxon>
        <taxon>Bacillariophycidae</taxon>
        <taxon>Naviculales</taxon>
        <taxon>Naviculaceae</taxon>
        <taxon>Fistulifera</taxon>
    </lineage>
</organism>
<dbReference type="EMBL" id="BDSP01000277">
    <property type="protein sequence ID" value="GAX28602.1"/>
    <property type="molecule type" value="Genomic_DNA"/>
</dbReference>
<evidence type="ECO:0000313" key="1">
    <source>
        <dbReference type="EMBL" id="GAX28602.1"/>
    </source>
</evidence>
<dbReference type="Proteomes" id="UP000198406">
    <property type="component" value="Unassembled WGS sequence"/>
</dbReference>
<reference evidence="1 2" key="1">
    <citation type="journal article" date="2015" name="Plant Cell">
        <title>Oil accumulation by the oleaginous diatom Fistulifera solaris as revealed by the genome and transcriptome.</title>
        <authorList>
            <person name="Tanaka T."/>
            <person name="Maeda Y."/>
            <person name="Veluchamy A."/>
            <person name="Tanaka M."/>
            <person name="Abida H."/>
            <person name="Marechal E."/>
            <person name="Bowler C."/>
            <person name="Muto M."/>
            <person name="Sunaga Y."/>
            <person name="Tanaka M."/>
            <person name="Yoshino T."/>
            <person name="Taniguchi T."/>
            <person name="Fukuda Y."/>
            <person name="Nemoto M."/>
            <person name="Matsumoto M."/>
            <person name="Wong P.S."/>
            <person name="Aburatani S."/>
            <person name="Fujibuchi W."/>
        </authorList>
    </citation>
    <scope>NUCLEOTIDE SEQUENCE [LARGE SCALE GENOMIC DNA]</scope>
    <source>
        <strain evidence="1 2">JPCC DA0580</strain>
    </source>
</reference>
<evidence type="ECO:0008006" key="3">
    <source>
        <dbReference type="Google" id="ProtNLM"/>
    </source>
</evidence>
<accession>A0A1Z5KR76</accession>
<dbReference type="Gene3D" id="2.60.40.1170">
    <property type="entry name" value="Mu homology domain, subdomain B"/>
    <property type="match status" value="1"/>
</dbReference>
<comment type="caution">
    <text evidence="1">The sequence shown here is derived from an EMBL/GenBank/DDBJ whole genome shotgun (WGS) entry which is preliminary data.</text>
</comment>
<proteinExistence type="predicted"/>
<dbReference type="OrthoDB" id="47976at2759"/>
<keyword evidence="2" id="KW-1185">Reference proteome</keyword>
<dbReference type="AlphaFoldDB" id="A0A1Z5KR76"/>
<protein>
    <recommendedName>
        <fullName evidence="3">MHD domain-containing protein</fullName>
    </recommendedName>
</protein>
<dbReference type="InParanoid" id="A0A1Z5KR76"/>
<sequence length="105" mass="11708">MIIMAVPPNMDGASVRLSRSGGVWDEMKRTIAWSIKSLQPGEALEIQAQFSSMDGQRSASFPVLVRTEYPRLFSAVEVVNEYRDDVTPAIRLETACAGRLLHRKV</sequence>